<gene>
    <name evidence="3" type="primary">bshA</name>
    <name evidence="3" type="ORF">DXN04_11465</name>
</gene>
<evidence type="ECO:0000313" key="3">
    <source>
        <dbReference type="EMBL" id="RFM34951.1"/>
    </source>
</evidence>
<proteinExistence type="predicted"/>
<dbReference type="SUPFAM" id="SSF53756">
    <property type="entry name" value="UDP-Glycosyltransferase/glycogen phosphorylase"/>
    <property type="match status" value="1"/>
</dbReference>
<feature type="domain" description="Glycosyl transferase family 1" evidence="1">
    <location>
        <begin position="192"/>
        <end position="350"/>
    </location>
</feature>
<dbReference type="GO" id="GO:0071793">
    <property type="term" value="P:bacillithiol biosynthetic process"/>
    <property type="evidence" value="ECO:0007669"/>
    <property type="project" value="InterPro"/>
</dbReference>
<sequence>MRIGIVCYPTYGGSGVLATELGKALADKGHMVHFITYQQPVRLNAFHANIYYHEVQVPTYPLFDFPPYESALSSTMVDVILNQQLDLLHVHYAIPHASTAYLAKQIVSKTGRVVPFITTLHGTDITLVGKDKTYAPVVTFSINESDAITAVSNNLREETYKSFQIEKDIEVIYNFVDTERFKRREAELKHFRDAIAPNGEKVLLHVSNFRKVKRVPDVIKVFAQVREQVPAKLLLVGDGPDRPTIECMCREMGLCGDVRFVGKQEQLEDVMSISDLFLLPSDYESFGLAALEAMAAEVPVISSNAGGLPEVNIHGETGYLSPVGDVNSMAKHAIELLTDEKKLARVRKGALEQAQRFHISNVIPQYEALYEEVINKTLVLAK</sequence>
<dbReference type="NCBIfam" id="TIGR03999">
    <property type="entry name" value="thiol_BshA"/>
    <property type="match status" value="1"/>
</dbReference>
<dbReference type="PANTHER" id="PTHR45947:SF3">
    <property type="entry name" value="SULFOQUINOVOSYL TRANSFERASE SQD2"/>
    <property type="match status" value="1"/>
</dbReference>
<reference evidence="3 4" key="1">
    <citation type="submission" date="2018-08" db="EMBL/GenBank/DDBJ databases">
        <title>Chitinophaga sp. K20C18050901, a novel bacterium isolated from forest soil.</title>
        <authorList>
            <person name="Wang C."/>
        </authorList>
    </citation>
    <scope>NUCLEOTIDE SEQUENCE [LARGE SCALE GENOMIC DNA]</scope>
    <source>
        <strain evidence="3 4">K20C18050901</strain>
    </source>
</reference>
<evidence type="ECO:0000259" key="1">
    <source>
        <dbReference type="Pfam" id="PF00534"/>
    </source>
</evidence>
<name>A0A3E1P457_9BACT</name>
<dbReference type="InterPro" id="IPR001296">
    <property type="entry name" value="Glyco_trans_1"/>
</dbReference>
<dbReference type="AlphaFoldDB" id="A0A3E1P457"/>
<feature type="domain" description="Glycosyltransferase subfamily 4-like N-terminal" evidence="2">
    <location>
        <begin position="11"/>
        <end position="180"/>
    </location>
</feature>
<dbReference type="GO" id="GO:0016757">
    <property type="term" value="F:glycosyltransferase activity"/>
    <property type="evidence" value="ECO:0007669"/>
    <property type="project" value="InterPro"/>
</dbReference>
<dbReference type="Pfam" id="PF00534">
    <property type="entry name" value="Glycos_transf_1"/>
    <property type="match status" value="1"/>
</dbReference>
<dbReference type="OrthoDB" id="9810929at2"/>
<dbReference type="PANTHER" id="PTHR45947">
    <property type="entry name" value="SULFOQUINOVOSYL TRANSFERASE SQD2"/>
    <property type="match status" value="1"/>
</dbReference>
<organism evidence="3 4">
    <name type="scientific">Chitinophaga silvisoli</name>
    <dbReference type="NCBI Taxonomy" id="2291814"/>
    <lineage>
        <taxon>Bacteria</taxon>
        <taxon>Pseudomonadati</taxon>
        <taxon>Bacteroidota</taxon>
        <taxon>Chitinophagia</taxon>
        <taxon>Chitinophagales</taxon>
        <taxon>Chitinophagaceae</taxon>
        <taxon>Chitinophaga</taxon>
    </lineage>
</organism>
<dbReference type="RefSeq" id="WP_116853605.1">
    <property type="nucleotide sequence ID" value="NZ_QTJV01000003.1"/>
</dbReference>
<dbReference type="EMBL" id="QTJV01000003">
    <property type="protein sequence ID" value="RFM34951.1"/>
    <property type="molecule type" value="Genomic_DNA"/>
</dbReference>
<dbReference type="Gene3D" id="3.40.50.2000">
    <property type="entry name" value="Glycogen Phosphorylase B"/>
    <property type="match status" value="2"/>
</dbReference>
<protein>
    <submittedName>
        <fullName evidence="3">N-acetyl-alpha-D-glucosaminyl L-malate synthase BshA</fullName>
    </submittedName>
</protein>
<dbReference type="Proteomes" id="UP000261174">
    <property type="component" value="Unassembled WGS sequence"/>
</dbReference>
<accession>A0A3E1P457</accession>
<dbReference type="Pfam" id="PF13439">
    <property type="entry name" value="Glyco_transf_4"/>
    <property type="match status" value="1"/>
</dbReference>
<keyword evidence="4" id="KW-1185">Reference proteome</keyword>
<dbReference type="InterPro" id="IPR023881">
    <property type="entry name" value="Thiol_BshA"/>
</dbReference>
<evidence type="ECO:0000259" key="2">
    <source>
        <dbReference type="Pfam" id="PF13439"/>
    </source>
</evidence>
<dbReference type="InterPro" id="IPR028098">
    <property type="entry name" value="Glyco_trans_4-like_N"/>
</dbReference>
<evidence type="ECO:0000313" key="4">
    <source>
        <dbReference type="Proteomes" id="UP000261174"/>
    </source>
</evidence>
<comment type="caution">
    <text evidence="3">The sequence shown here is derived from an EMBL/GenBank/DDBJ whole genome shotgun (WGS) entry which is preliminary data.</text>
</comment>
<dbReference type="InterPro" id="IPR050194">
    <property type="entry name" value="Glycosyltransferase_grp1"/>
</dbReference>